<accession>A0A6N9SYH7</accession>
<dbReference type="Proteomes" id="UP000469011">
    <property type="component" value="Unassembled WGS sequence"/>
</dbReference>
<dbReference type="SUPFAM" id="SSF51182">
    <property type="entry name" value="RmlC-like cupins"/>
    <property type="match status" value="1"/>
</dbReference>
<keyword evidence="2" id="KW-1185">Reference proteome</keyword>
<proteinExistence type="predicted"/>
<name>A0A6N9SYH7_9HYPH</name>
<dbReference type="Gene3D" id="2.60.120.10">
    <property type="entry name" value="Jelly Rolls"/>
    <property type="match status" value="1"/>
</dbReference>
<evidence type="ECO:0000313" key="2">
    <source>
        <dbReference type="Proteomes" id="UP000469011"/>
    </source>
</evidence>
<organism evidence="1 2">
    <name type="scientific">Jiella pacifica</name>
    <dbReference type="NCBI Taxonomy" id="2696469"/>
    <lineage>
        <taxon>Bacteria</taxon>
        <taxon>Pseudomonadati</taxon>
        <taxon>Pseudomonadota</taxon>
        <taxon>Alphaproteobacteria</taxon>
        <taxon>Hyphomicrobiales</taxon>
        <taxon>Aurantimonadaceae</taxon>
        <taxon>Jiella</taxon>
    </lineage>
</organism>
<comment type="caution">
    <text evidence="1">The sequence shown here is derived from an EMBL/GenBank/DDBJ whole genome shotgun (WGS) entry which is preliminary data.</text>
</comment>
<evidence type="ECO:0000313" key="1">
    <source>
        <dbReference type="EMBL" id="NDW04134.1"/>
    </source>
</evidence>
<dbReference type="InterPro" id="IPR014710">
    <property type="entry name" value="RmlC-like_jellyroll"/>
</dbReference>
<dbReference type="EMBL" id="JAAAMG010000004">
    <property type="protein sequence ID" value="NDW04134.1"/>
    <property type="molecule type" value="Genomic_DNA"/>
</dbReference>
<sequence>MKVSLKELAKTLPKPANVEWPDGQFFAEAFAHGTMTLEVFAPSGEDRQGPHHQDRLFLVASGRSATLLGSDAGEAVSGDALLVQAGETVRFSQTSDDFVCWVVSWGPEGGEAEAPSPSVFAAIDA</sequence>
<reference evidence="1 2" key="1">
    <citation type="submission" date="2020-01" db="EMBL/GenBank/DDBJ databases">
        <title>Jiella pacifica sp. nov.</title>
        <authorList>
            <person name="Xue Z."/>
            <person name="Zhu S."/>
            <person name="Chen J."/>
            <person name="Yang J."/>
        </authorList>
    </citation>
    <scope>NUCLEOTIDE SEQUENCE [LARGE SCALE GENOMIC DNA]</scope>
    <source>
        <strain evidence="1 2">40Bstr34</strain>
    </source>
</reference>
<gene>
    <name evidence="1" type="ORF">GTK09_06795</name>
</gene>
<dbReference type="InterPro" id="IPR011051">
    <property type="entry name" value="RmlC_Cupin_sf"/>
</dbReference>
<dbReference type="AlphaFoldDB" id="A0A6N9SYH7"/>
<dbReference type="RefSeq" id="WP_163462181.1">
    <property type="nucleotide sequence ID" value="NZ_JAAAMG010000004.1"/>
</dbReference>
<protein>
    <submittedName>
        <fullName evidence="1">Cupin domain-containing protein</fullName>
    </submittedName>
</protein>